<evidence type="ECO:0000313" key="3">
    <source>
        <dbReference type="Proteomes" id="UP000604481"/>
    </source>
</evidence>
<keyword evidence="3" id="KW-1185">Reference proteome</keyword>
<dbReference type="Proteomes" id="UP000604481">
    <property type="component" value="Unassembled WGS sequence"/>
</dbReference>
<dbReference type="PANTHER" id="PTHR33930">
    <property type="entry name" value="ALKYL HYDROPEROXIDE REDUCTASE AHPD"/>
    <property type="match status" value="1"/>
</dbReference>
<evidence type="ECO:0000313" key="2">
    <source>
        <dbReference type="EMBL" id="MBE9609738.1"/>
    </source>
</evidence>
<dbReference type="GO" id="GO:0051920">
    <property type="term" value="F:peroxiredoxin activity"/>
    <property type="evidence" value="ECO:0007669"/>
    <property type="project" value="InterPro"/>
</dbReference>
<dbReference type="Gene3D" id="1.20.1290.10">
    <property type="entry name" value="AhpD-like"/>
    <property type="match status" value="1"/>
</dbReference>
<reference evidence="2 3" key="1">
    <citation type="submission" date="2020-10" db="EMBL/GenBank/DDBJ databases">
        <title>The genome sequence of Chitinilyticum litopenaei 4Y14.</title>
        <authorList>
            <person name="Liu Y."/>
        </authorList>
    </citation>
    <scope>NUCLEOTIDE SEQUENCE [LARGE SCALE GENOMIC DNA]</scope>
    <source>
        <strain evidence="2 3">4Y14</strain>
    </source>
</reference>
<dbReference type="RefSeq" id="WP_194116261.1">
    <property type="nucleotide sequence ID" value="NZ_JADFUA010000005.1"/>
</dbReference>
<sequence>MSTEFKPLVADISKKLREFVKEIPDTYNSFQGMARATHDDGALSKKHKELMAMAIAISARCNGCLGFHAMACVKMGVTRAEFLEMLQVAIYMGGGPSMMTAAEALLAFEEYGGEKAA</sequence>
<evidence type="ECO:0000259" key="1">
    <source>
        <dbReference type="Pfam" id="PF02627"/>
    </source>
</evidence>
<dbReference type="InterPro" id="IPR003779">
    <property type="entry name" value="CMD-like"/>
</dbReference>
<dbReference type="EMBL" id="JADFUA010000005">
    <property type="protein sequence ID" value="MBE9609738.1"/>
    <property type="molecule type" value="Genomic_DNA"/>
</dbReference>
<accession>A0A8J7FHV6</accession>
<dbReference type="AlphaFoldDB" id="A0A8J7FHV6"/>
<protein>
    <submittedName>
        <fullName evidence="2">Carboxymuconolactone decarboxylase family protein</fullName>
    </submittedName>
</protein>
<proteinExistence type="predicted"/>
<organism evidence="2 3">
    <name type="scientific">Chitinilyticum piscinae</name>
    <dbReference type="NCBI Taxonomy" id="2866724"/>
    <lineage>
        <taxon>Bacteria</taxon>
        <taxon>Pseudomonadati</taxon>
        <taxon>Pseudomonadota</taxon>
        <taxon>Betaproteobacteria</taxon>
        <taxon>Neisseriales</taxon>
        <taxon>Chitinibacteraceae</taxon>
        <taxon>Chitinilyticum</taxon>
    </lineage>
</organism>
<dbReference type="Pfam" id="PF02627">
    <property type="entry name" value="CMD"/>
    <property type="match status" value="1"/>
</dbReference>
<dbReference type="InterPro" id="IPR029032">
    <property type="entry name" value="AhpD-like"/>
</dbReference>
<feature type="domain" description="Carboxymuconolactone decarboxylase-like" evidence="1">
    <location>
        <begin position="24"/>
        <end position="105"/>
    </location>
</feature>
<dbReference type="PANTHER" id="PTHR33930:SF2">
    <property type="entry name" value="BLR3452 PROTEIN"/>
    <property type="match status" value="1"/>
</dbReference>
<dbReference type="InterPro" id="IPR004675">
    <property type="entry name" value="AhpD_core"/>
</dbReference>
<dbReference type="NCBIfam" id="TIGR00778">
    <property type="entry name" value="ahpD_dom"/>
    <property type="match status" value="1"/>
</dbReference>
<gene>
    <name evidence="2" type="ORF">INR99_10265</name>
</gene>
<name>A0A8J7FHV6_9NEIS</name>
<dbReference type="SUPFAM" id="SSF69118">
    <property type="entry name" value="AhpD-like"/>
    <property type="match status" value="1"/>
</dbReference>
<comment type="caution">
    <text evidence="2">The sequence shown here is derived from an EMBL/GenBank/DDBJ whole genome shotgun (WGS) entry which is preliminary data.</text>
</comment>